<dbReference type="Proteomes" id="UP001500016">
    <property type="component" value="Unassembled WGS sequence"/>
</dbReference>
<evidence type="ECO:0000256" key="3">
    <source>
        <dbReference type="ARBA" id="ARBA00023002"/>
    </source>
</evidence>
<dbReference type="InterPro" id="IPR012336">
    <property type="entry name" value="Thioredoxin-like_fold"/>
</dbReference>
<feature type="region of interest" description="Disordered" evidence="6">
    <location>
        <begin position="228"/>
        <end position="252"/>
    </location>
</feature>
<feature type="compositionally biased region" description="Basic and acidic residues" evidence="6">
    <location>
        <begin position="11"/>
        <end position="31"/>
    </location>
</feature>
<organism evidence="9 10">
    <name type="scientific">Streptomyces albiaxialis</name>
    <dbReference type="NCBI Taxonomy" id="329523"/>
    <lineage>
        <taxon>Bacteria</taxon>
        <taxon>Bacillati</taxon>
        <taxon>Actinomycetota</taxon>
        <taxon>Actinomycetes</taxon>
        <taxon>Kitasatosporales</taxon>
        <taxon>Streptomycetaceae</taxon>
        <taxon>Streptomyces</taxon>
    </lineage>
</organism>
<keyword evidence="7" id="KW-0812">Transmembrane</keyword>
<evidence type="ECO:0000256" key="4">
    <source>
        <dbReference type="ARBA" id="ARBA00023157"/>
    </source>
</evidence>
<evidence type="ECO:0000313" key="10">
    <source>
        <dbReference type="Proteomes" id="UP001500016"/>
    </source>
</evidence>
<name>A0ABN2VZR1_9ACTN</name>
<keyword evidence="5" id="KW-0676">Redox-active center</keyword>
<dbReference type="EMBL" id="BAAAPE010000008">
    <property type="protein sequence ID" value="GAA2077903.1"/>
    <property type="molecule type" value="Genomic_DNA"/>
</dbReference>
<keyword evidence="3" id="KW-0560">Oxidoreductase</keyword>
<keyword evidence="7" id="KW-1133">Transmembrane helix</keyword>
<dbReference type="PANTHER" id="PTHR13887:SF14">
    <property type="entry name" value="DISULFIDE BOND FORMATION PROTEIN D"/>
    <property type="match status" value="1"/>
</dbReference>
<gene>
    <name evidence="9" type="ORF">GCM10009801_34400</name>
</gene>
<evidence type="ECO:0000256" key="5">
    <source>
        <dbReference type="ARBA" id="ARBA00023284"/>
    </source>
</evidence>
<evidence type="ECO:0000256" key="6">
    <source>
        <dbReference type="SAM" id="MobiDB-lite"/>
    </source>
</evidence>
<dbReference type="Pfam" id="PF13462">
    <property type="entry name" value="Thioredoxin_4"/>
    <property type="match status" value="1"/>
</dbReference>
<protein>
    <submittedName>
        <fullName evidence="9">Thioredoxin domain-containing protein</fullName>
    </submittedName>
</protein>
<keyword evidence="7" id="KW-0472">Membrane</keyword>
<dbReference type="InterPro" id="IPR036249">
    <property type="entry name" value="Thioredoxin-like_sf"/>
</dbReference>
<proteinExistence type="inferred from homology"/>
<evidence type="ECO:0000259" key="8">
    <source>
        <dbReference type="Pfam" id="PF13462"/>
    </source>
</evidence>
<evidence type="ECO:0000256" key="1">
    <source>
        <dbReference type="ARBA" id="ARBA00005791"/>
    </source>
</evidence>
<dbReference type="PANTHER" id="PTHR13887">
    <property type="entry name" value="GLUTATHIONE S-TRANSFERASE KAPPA"/>
    <property type="match status" value="1"/>
</dbReference>
<dbReference type="SUPFAM" id="SSF52833">
    <property type="entry name" value="Thioredoxin-like"/>
    <property type="match status" value="1"/>
</dbReference>
<evidence type="ECO:0000313" key="9">
    <source>
        <dbReference type="EMBL" id="GAA2077903.1"/>
    </source>
</evidence>
<accession>A0ABN2VZR1</accession>
<evidence type="ECO:0000256" key="7">
    <source>
        <dbReference type="SAM" id="Phobius"/>
    </source>
</evidence>
<feature type="transmembrane region" description="Helical" evidence="7">
    <location>
        <begin position="37"/>
        <end position="58"/>
    </location>
</feature>
<feature type="region of interest" description="Disordered" evidence="6">
    <location>
        <begin position="1"/>
        <end position="33"/>
    </location>
</feature>
<feature type="domain" description="Thioredoxin-like fold" evidence="8">
    <location>
        <begin position="73"/>
        <end position="248"/>
    </location>
</feature>
<evidence type="ECO:0000256" key="2">
    <source>
        <dbReference type="ARBA" id="ARBA00022729"/>
    </source>
</evidence>
<dbReference type="Gene3D" id="3.40.30.10">
    <property type="entry name" value="Glutaredoxin"/>
    <property type="match status" value="1"/>
</dbReference>
<comment type="similarity">
    <text evidence="1">Belongs to the thioredoxin family. DsbA subfamily.</text>
</comment>
<comment type="caution">
    <text evidence="9">The sequence shown here is derived from an EMBL/GenBank/DDBJ whole genome shotgun (WGS) entry which is preliminary data.</text>
</comment>
<reference evidence="9 10" key="1">
    <citation type="journal article" date="2019" name="Int. J. Syst. Evol. Microbiol.">
        <title>The Global Catalogue of Microorganisms (GCM) 10K type strain sequencing project: providing services to taxonomists for standard genome sequencing and annotation.</title>
        <authorList>
            <consortium name="The Broad Institute Genomics Platform"/>
            <consortium name="The Broad Institute Genome Sequencing Center for Infectious Disease"/>
            <person name="Wu L."/>
            <person name="Ma J."/>
        </authorList>
    </citation>
    <scope>NUCLEOTIDE SEQUENCE [LARGE SCALE GENOMIC DNA]</scope>
    <source>
        <strain evidence="9 10">JCM 15478</strain>
    </source>
</reference>
<sequence>MALGVMSQKNNDGKRTARDRLREEQARQKGAEKRRRTLKVGAVVVGVLVVATAVSVIVAQTKKDDGGSGSDAKPITVGKTSAPARLTVYEDFRCPACAQFENHFRSTVRGLEKAGKLKTEYHLVTLIDGNMGGSGSKKAANAAACARDAGKFPEYHDVLYQNQPAEQDDAFASDKRLLALAGKVDGLEGPGFEKCVKSGKHDAWVKESNDSFRNSEHKATPTILLDGKDVYSDQSNPLTPGKLKKMVEQKAA</sequence>
<keyword evidence="4" id="KW-1015">Disulfide bond</keyword>
<keyword evidence="2" id="KW-0732">Signal</keyword>
<dbReference type="CDD" id="cd02972">
    <property type="entry name" value="DsbA_family"/>
    <property type="match status" value="1"/>
</dbReference>
<keyword evidence="10" id="KW-1185">Reference proteome</keyword>